<feature type="transmembrane region" description="Helical" evidence="5">
    <location>
        <begin position="79"/>
        <end position="95"/>
    </location>
</feature>
<keyword evidence="2 5" id="KW-0812">Transmembrane</keyword>
<feature type="transmembrane region" description="Helical" evidence="5">
    <location>
        <begin position="48"/>
        <end position="67"/>
    </location>
</feature>
<dbReference type="PANTHER" id="PTHR37422:SF13">
    <property type="entry name" value="LIPOPOLYSACCHARIDE BIOSYNTHESIS PROTEIN PA4999-RELATED"/>
    <property type="match status" value="1"/>
</dbReference>
<proteinExistence type="predicted"/>
<feature type="transmembrane region" description="Helical" evidence="5">
    <location>
        <begin position="304"/>
        <end position="322"/>
    </location>
</feature>
<dbReference type="AlphaFoldDB" id="A0A4D7CBJ5"/>
<dbReference type="NCBIfam" id="TIGR03097">
    <property type="entry name" value="PEP_O_lig_1"/>
    <property type="match status" value="1"/>
</dbReference>
<dbReference type="Proteomes" id="UP000298714">
    <property type="component" value="Chromosome"/>
</dbReference>
<accession>A0A4D7CBJ5</accession>
<keyword evidence="8" id="KW-0436">Ligase</keyword>
<dbReference type="GO" id="GO:0016874">
    <property type="term" value="F:ligase activity"/>
    <property type="evidence" value="ECO:0007669"/>
    <property type="project" value="UniProtKB-KW"/>
</dbReference>
<evidence type="ECO:0000259" key="6">
    <source>
        <dbReference type="Pfam" id="PF04932"/>
    </source>
</evidence>
<dbReference type="InterPro" id="IPR007016">
    <property type="entry name" value="O-antigen_ligase-rel_domated"/>
</dbReference>
<keyword evidence="9" id="KW-1185">Reference proteome</keyword>
<organism evidence="8 9">
    <name type="scientific">Hankyongella ginsenosidimutans</name>
    <dbReference type="NCBI Taxonomy" id="1763828"/>
    <lineage>
        <taxon>Bacteria</taxon>
        <taxon>Pseudomonadati</taxon>
        <taxon>Pseudomonadota</taxon>
        <taxon>Alphaproteobacteria</taxon>
        <taxon>Sphingomonadales</taxon>
        <taxon>Sphingomonadaceae</taxon>
        <taxon>Hankyongella</taxon>
    </lineage>
</organism>
<feature type="transmembrane region" description="Helical" evidence="5">
    <location>
        <begin position="211"/>
        <end position="230"/>
    </location>
</feature>
<feature type="domain" description="DUF5935" evidence="7">
    <location>
        <begin position="43"/>
        <end position="161"/>
    </location>
</feature>
<keyword evidence="3 5" id="KW-1133">Transmembrane helix</keyword>
<evidence type="ECO:0000256" key="3">
    <source>
        <dbReference type="ARBA" id="ARBA00022989"/>
    </source>
</evidence>
<dbReference type="EMBL" id="CP039704">
    <property type="protein sequence ID" value="QCI78672.1"/>
    <property type="molecule type" value="Genomic_DNA"/>
</dbReference>
<dbReference type="InterPro" id="IPR017528">
    <property type="entry name" value="CHP03097O-antigen_lig-rel"/>
</dbReference>
<feature type="transmembrane region" description="Helical" evidence="5">
    <location>
        <begin position="143"/>
        <end position="159"/>
    </location>
</feature>
<name>A0A4D7CBJ5_9SPHN</name>
<dbReference type="PANTHER" id="PTHR37422">
    <property type="entry name" value="TEICHURONIC ACID BIOSYNTHESIS PROTEIN TUAE"/>
    <property type="match status" value="1"/>
</dbReference>
<dbReference type="Pfam" id="PF04932">
    <property type="entry name" value="Wzy_C"/>
    <property type="match status" value="1"/>
</dbReference>
<evidence type="ECO:0000256" key="1">
    <source>
        <dbReference type="ARBA" id="ARBA00004141"/>
    </source>
</evidence>
<evidence type="ECO:0000313" key="8">
    <source>
        <dbReference type="EMBL" id="QCI78672.1"/>
    </source>
</evidence>
<evidence type="ECO:0000256" key="4">
    <source>
        <dbReference type="ARBA" id="ARBA00023136"/>
    </source>
</evidence>
<dbReference type="InterPro" id="IPR051533">
    <property type="entry name" value="WaaL-like"/>
</dbReference>
<dbReference type="GO" id="GO:0016020">
    <property type="term" value="C:membrane"/>
    <property type="evidence" value="ECO:0007669"/>
    <property type="project" value="UniProtKB-SubCell"/>
</dbReference>
<reference evidence="9" key="1">
    <citation type="submission" date="2019-04" db="EMBL/GenBank/DDBJ databases">
        <title>Complete genome sequence of Sphingomonas sp. W1-2-3.</title>
        <authorList>
            <person name="Im W.T."/>
        </authorList>
    </citation>
    <scope>NUCLEOTIDE SEQUENCE [LARGE SCALE GENOMIC DNA]</scope>
    <source>
        <strain evidence="9">W1-2-3</strain>
    </source>
</reference>
<feature type="domain" description="O-antigen ligase-related" evidence="6">
    <location>
        <begin position="174"/>
        <end position="312"/>
    </location>
</feature>
<sequence length="409" mass="45612">MDLVLLHVPEPDDVWVCDLFPVPRHRRRADRAWLAVLARAEKLPLHPILLPFILFVLWINITTISSFHPDISDLKLGNTMKAVIYTTFVYCLINTRHRIEALLIVICASLGYLALKGAAFTIATGGGHQVMGPMGTFIEDRNALAMVLAMVIPLARYISLHAGSKVIRMLALGLMLCCAVSILGTQSRGGLLSLMVVGFWLIMMSRRRVSILIACVIMGGFAISFMPQSWKDRMSTIETYDQDASAQGRLDMWRYAMELTEDRPFTGGGFRIFTMRDVAAQYLPPGMWLRASHSIYFEVLGEHGYVGLFLFIWLIATGLVTLQEVKRIARNDTELIWARDLAQMGQASIVCFMVGGAFLEVAFAEIFLHLMALSAILHRVVQADLASRTTVERDRLTGAILTPTPQPAE</sequence>
<evidence type="ECO:0000259" key="7">
    <source>
        <dbReference type="Pfam" id="PF19358"/>
    </source>
</evidence>
<evidence type="ECO:0000256" key="2">
    <source>
        <dbReference type="ARBA" id="ARBA00022692"/>
    </source>
</evidence>
<evidence type="ECO:0000313" key="9">
    <source>
        <dbReference type="Proteomes" id="UP000298714"/>
    </source>
</evidence>
<comment type="subcellular location">
    <subcellularLocation>
        <location evidence="1">Membrane</location>
        <topology evidence="1">Multi-pass membrane protein</topology>
    </subcellularLocation>
</comment>
<evidence type="ECO:0000256" key="5">
    <source>
        <dbReference type="SAM" id="Phobius"/>
    </source>
</evidence>
<feature type="transmembrane region" description="Helical" evidence="5">
    <location>
        <begin position="102"/>
        <end position="123"/>
    </location>
</feature>
<dbReference type="KEGG" id="hgn:E6W36_00600"/>
<feature type="transmembrane region" description="Helical" evidence="5">
    <location>
        <begin position="349"/>
        <end position="377"/>
    </location>
</feature>
<protein>
    <submittedName>
        <fullName evidence="8">Putative O-glycosylation ligase, exosortase A system-associated</fullName>
    </submittedName>
</protein>
<dbReference type="InterPro" id="IPR045979">
    <property type="entry name" value="DUF5935"/>
</dbReference>
<dbReference type="Pfam" id="PF19358">
    <property type="entry name" value="DUF5935"/>
    <property type="match status" value="1"/>
</dbReference>
<gene>
    <name evidence="8" type="ORF">E6W36_00600</name>
</gene>
<keyword evidence="4 5" id="KW-0472">Membrane</keyword>